<evidence type="ECO:0000256" key="10">
    <source>
        <dbReference type="RuleBase" id="RU351113"/>
    </source>
</evidence>
<dbReference type="Proteomes" id="UP000069940">
    <property type="component" value="Unassembled WGS sequence"/>
</dbReference>
<evidence type="ECO:0000256" key="6">
    <source>
        <dbReference type="ARBA" id="ARBA00022989"/>
    </source>
</evidence>
<evidence type="ECO:0000256" key="4">
    <source>
        <dbReference type="ARBA" id="ARBA00022692"/>
    </source>
</evidence>
<evidence type="ECO:0000256" key="7">
    <source>
        <dbReference type="ARBA" id="ARBA00023136"/>
    </source>
</evidence>
<dbReference type="Pfam" id="PF02949">
    <property type="entry name" value="7tm_6"/>
    <property type="match status" value="1"/>
</dbReference>
<accession>A0ABM1XSG3</accession>
<comment type="subcellular location">
    <subcellularLocation>
        <location evidence="1 10">Cell membrane</location>
        <topology evidence="1 10">Multi-pass membrane protein</topology>
    </subcellularLocation>
</comment>
<dbReference type="InterPro" id="IPR004117">
    <property type="entry name" value="7tm6_olfct_rcpt"/>
</dbReference>
<feature type="transmembrane region" description="Helical" evidence="10">
    <location>
        <begin position="178"/>
        <end position="202"/>
    </location>
</feature>
<evidence type="ECO:0000256" key="9">
    <source>
        <dbReference type="ARBA" id="ARBA00023224"/>
    </source>
</evidence>
<comment type="caution">
    <text evidence="10">Lacks conserved residue(s) required for the propagation of feature annotation.</text>
</comment>
<proteinExistence type="inferred from homology"/>
<evidence type="ECO:0000256" key="3">
    <source>
        <dbReference type="ARBA" id="ARBA00022606"/>
    </source>
</evidence>
<feature type="transmembrane region" description="Helical" evidence="10">
    <location>
        <begin position="137"/>
        <end position="158"/>
    </location>
</feature>
<evidence type="ECO:0000313" key="12">
    <source>
        <dbReference type="Proteomes" id="UP000069940"/>
    </source>
</evidence>
<dbReference type="EnsemblMetazoa" id="AALFPA23_002422.R2239">
    <property type="protein sequence ID" value="AALFPA23_002422.P2239"/>
    <property type="gene ID" value="AALFPA23_002422"/>
</dbReference>
<comment type="similarity">
    <text evidence="10">Belongs to the insect chemoreceptor superfamily. Heteromeric odorant receptor channel (TC 1.A.69) family.</text>
</comment>
<keyword evidence="5 10" id="KW-0552">Olfaction</keyword>
<feature type="transmembrane region" description="Helical" evidence="10">
    <location>
        <begin position="51"/>
        <end position="70"/>
    </location>
</feature>
<keyword evidence="8 10" id="KW-0675">Receptor</keyword>
<keyword evidence="2" id="KW-1003">Cell membrane</keyword>
<keyword evidence="12" id="KW-1185">Reference proteome</keyword>
<evidence type="ECO:0000256" key="1">
    <source>
        <dbReference type="ARBA" id="ARBA00004651"/>
    </source>
</evidence>
<reference evidence="11" key="2">
    <citation type="submission" date="2025-05" db="UniProtKB">
        <authorList>
            <consortium name="EnsemblMetazoa"/>
        </authorList>
    </citation>
    <scope>IDENTIFICATION</scope>
    <source>
        <strain evidence="11">Foshan</strain>
    </source>
</reference>
<keyword evidence="7 10" id="KW-0472">Membrane</keyword>
<feature type="transmembrane region" description="Helical" evidence="10">
    <location>
        <begin position="277"/>
        <end position="297"/>
    </location>
</feature>
<keyword evidence="6 10" id="KW-1133">Transmembrane helix</keyword>
<keyword evidence="9 10" id="KW-0807">Transducer</keyword>
<dbReference type="PANTHER" id="PTHR21137">
    <property type="entry name" value="ODORANT RECEPTOR"/>
    <property type="match status" value="1"/>
</dbReference>
<dbReference type="RefSeq" id="XP_019557291.3">
    <property type="nucleotide sequence ID" value="XM_019701746.3"/>
</dbReference>
<feature type="transmembrane region" description="Helical" evidence="10">
    <location>
        <begin position="82"/>
        <end position="105"/>
    </location>
</feature>
<evidence type="ECO:0000256" key="5">
    <source>
        <dbReference type="ARBA" id="ARBA00022725"/>
    </source>
</evidence>
<reference evidence="12" key="1">
    <citation type="journal article" date="2015" name="Proc. Natl. Acad. Sci. U.S.A.">
        <title>Genome sequence of the Asian Tiger mosquito, Aedes albopictus, reveals insights into its biology, genetics, and evolution.</title>
        <authorList>
            <person name="Chen X.G."/>
            <person name="Jiang X."/>
            <person name="Gu J."/>
            <person name="Xu M."/>
            <person name="Wu Y."/>
            <person name="Deng Y."/>
            <person name="Zhang C."/>
            <person name="Bonizzoni M."/>
            <person name="Dermauw W."/>
            <person name="Vontas J."/>
            <person name="Armbruster P."/>
            <person name="Huang X."/>
            <person name="Yang Y."/>
            <person name="Zhang H."/>
            <person name="He W."/>
            <person name="Peng H."/>
            <person name="Liu Y."/>
            <person name="Wu K."/>
            <person name="Chen J."/>
            <person name="Lirakis M."/>
            <person name="Topalis P."/>
            <person name="Van Leeuwen T."/>
            <person name="Hall A.B."/>
            <person name="Jiang X."/>
            <person name="Thorpe C."/>
            <person name="Mueller R.L."/>
            <person name="Sun C."/>
            <person name="Waterhouse R.M."/>
            <person name="Yan G."/>
            <person name="Tu Z.J."/>
            <person name="Fang X."/>
            <person name="James A.A."/>
        </authorList>
    </citation>
    <scope>NUCLEOTIDE SEQUENCE [LARGE SCALE GENOMIC DNA]</scope>
    <source>
        <strain evidence="12">Foshan</strain>
    </source>
</reference>
<evidence type="ECO:0000256" key="8">
    <source>
        <dbReference type="ARBA" id="ARBA00023170"/>
    </source>
</evidence>
<evidence type="ECO:0000256" key="2">
    <source>
        <dbReference type="ARBA" id="ARBA00022475"/>
    </source>
</evidence>
<dbReference type="GeneID" id="109402125"/>
<dbReference type="PANTHER" id="PTHR21137:SF35">
    <property type="entry name" value="ODORANT RECEPTOR 19A-RELATED"/>
    <property type="match status" value="1"/>
</dbReference>
<keyword evidence="3 10" id="KW-0716">Sensory transduction</keyword>
<name>A0ABM1XSG3_AEDAL</name>
<protein>
    <recommendedName>
        <fullName evidence="10">Odorant receptor</fullName>
    </recommendedName>
</protein>
<evidence type="ECO:0000313" key="11">
    <source>
        <dbReference type="EnsemblMetazoa" id="AALFPA23_002422.P2239"/>
    </source>
</evidence>
<organism evidence="11 12">
    <name type="scientific">Aedes albopictus</name>
    <name type="common">Asian tiger mosquito</name>
    <name type="synonym">Stegomyia albopicta</name>
    <dbReference type="NCBI Taxonomy" id="7160"/>
    <lineage>
        <taxon>Eukaryota</taxon>
        <taxon>Metazoa</taxon>
        <taxon>Ecdysozoa</taxon>
        <taxon>Arthropoda</taxon>
        <taxon>Hexapoda</taxon>
        <taxon>Insecta</taxon>
        <taxon>Pterygota</taxon>
        <taxon>Neoptera</taxon>
        <taxon>Endopterygota</taxon>
        <taxon>Diptera</taxon>
        <taxon>Nematocera</taxon>
        <taxon>Culicoidea</taxon>
        <taxon>Culicidae</taxon>
        <taxon>Culicinae</taxon>
        <taxon>Aedini</taxon>
        <taxon>Aedes</taxon>
        <taxon>Stegomyia</taxon>
    </lineage>
</organism>
<keyword evidence="4 10" id="KW-0812">Transmembrane</keyword>
<feature type="transmembrane region" description="Helical" evidence="10">
    <location>
        <begin position="303"/>
        <end position="324"/>
    </location>
</feature>
<sequence length="412" mass="48049">MGGVRRLTNWLKYKLGTLDDESDYFRQMEWALMIAGVQLPSENPNHHKWLFCYRVAILFQCCIWCDRFFVACTEWNSPAELIGVFSFVLALVMIISRIILMRVYLKDIQKVRSYLETILNKDLTEGRVRSYRLIRRIFLVLEWLFFCDQIILYTFGVYEERQYSVPDNISRLGPRVKLAFDILICSNHIMLSSIYAAILTILNTLIMGFSTELENVVFQCNGIFERVNDQMSGTVSLNEKMATSKFWNIFRTELNMVAARHAEVIEQFATVRTLLKISFLLIFYTEIVFIGCALFYVKMLGLTMNTVIVVSYVTAILMECYWFCRLTDIVNDTNHAIGCALYNLNWPEKLRDMSNLRQEYLEIRVTMLVIMTRAQQKLGITCGGMFEMSVAAFHELMKMIYSCLMFLLSVTT</sequence>